<evidence type="ECO:0000259" key="9">
    <source>
        <dbReference type="PROSITE" id="PS50111"/>
    </source>
</evidence>
<evidence type="ECO:0000256" key="6">
    <source>
        <dbReference type="SAM" id="Coils"/>
    </source>
</evidence>
<dbReference type="Pfam" id="PF00015">
    <property type="entry name" value="MCPsignal"/>
    <property type="match status" value="1"/>
</dbReference>
<dbReference type="PANTHER" id="PTHR43531:SF14">
    <property type="entry name" value="METHYL-ACCEPTING CHEMOTAXIS PROTEIN I-RELATED"/>
    <property type="match status" value="1"/>
</dbReference>
<evidence type="ECO:0000259" key="10">
    <source>
        <dbReference type="PROSITE" id="PS50885"/>
    </source>
</evidence>
<evidence type="ECO:0000256" key="8">
    <source>
        <dbReference type="SAM" id="Phobius"/>
    </source>
</evidence>
<dbReference type="EMBL" id="BSNX01000016">
    <property type="protein sequence ID" value="GLQ72553.1"/>
    <property type="molecule type" value="Genomic_DNA"/>
</dbReference>
<feature type="region of interest" description="Disordered" evidence="7">
    <location>
        <begin position="1112"/>
        <end position="1134"/>
    </location>
</feature>
<dbReference type="InterPro" id="IPR003660">
    <property type="entry name" value="HAMP_dom"/>
</dbReference>
<dbReference type="Gene3D" id="1.10.287.950">
    <property type="entry name" value="Methyl-accepting chemotaxis protein"/>
    <property type="match status" value="1"/>
</dbReference>
<name>A0AAV5NPX4_9VIBR</name>
<evidence type="ECO:0000256" key="3">
    <source>
        <dbReference type="ARBA" id="ARBA00023224"/>
    </source>
</evidence>
<dbReference type="GO" id="GO:0004888">
    <property type="term" value="F:transmembrane signaling receptor activity"/>
    <property type="evidence" value="ECO:0007669"/>
    <property type="project" value="TreeGrafter"/>
</dbReference>
<dbReference type="SMART" id="SM01358">
    <property type="entry name" value="HBM"/>
    <property type="match status" value="1"/>
</dbReference>
<dbReference type="Pfam" id="PF13188">
    <property type="entry name" value="PAS_8"/>
    <property type="match status" value="2"/>
</dbReference>
<evidence type="ECO:0000256" key="2">
    <source>
        <dbReference type="ARBA" id="ARBA00022481"/>
    </source>
</evidence>
<keyword evidence="13" id="KW-1185">Reference proteome</keyword>
<keyword evidence="8" id="KW-0472">Membrane</keyword>
<dbReference type="PROSITE" id="PS50111">
    <property type="entry name" value="CHEMOTAXIS_TRANSDUC_2"/>
    <property type="match status" value="1"/>
</dbReference>
<dbReference type="Proteomes" id="UP001156690">
    <property type="component" value="Unassembled WGS sequence"/>
</dbReference>
<dbReference type="GO" id="GO:0005886">
    <property type="term" value="C:plasma membrane"/>
    <property type="evidence" value="ECO:0007669"/>
    <property type="project" value="TreeGrafter"/>
</dbReference>
<feature type="domain" description="Methyl-accepting transducer" evidence="9">
    <location>
        <begin position="868"/>
        <end position="1097"/>
    </location>
</feature>
<organism evidence="12 13">
    <name type="scientific">Vibrio penaeicida</name>
    <dbReference type="NCBI Taxonomy" id="104609"/>
    <lineage>
        <taxon>Bacteria</taxon>
        <taxon>Pseudomonadati</taxon>
        <taxon>Pseudomonadota</taxon>
        <taxon>Gammaproteobacteria</taxon>
        <taxon>Vibrionales</taxon>
        <taxon>Vibrionaceae</taxon>
        <taxon>Vibrio</taxon>
    </lineage>
</organism>
<feature type="domain" description="HBM" evidence="11">
    <location>
        <begin position="52"/>
        <end position="292"/>
    </location>
</feature>
<dbReference type="AlphaFoldDB" id="A0AAV5NPX4"/>
<feature type="transmembrane region" description="Helical" evidence="8">
    <location>
        <begin position="302"/>
        <end position="324"/>
    </location>
</feature>
<evidence type="ECO:0000256" key="5">
    <source>
        <dbReference type="PROSITE-ProRule" id="PRU00284"/>
    </source>
</evidence>
<dbReference type="Gene3D" id="3.30.450.20">
    <property type="entry name" value="PAS domain"/>
    <property type="match status" value="3"/>
</dbReference>
<evidence type="ECO:0000313" key="12">
    <source>
        <dbReference type="EMBL" id="GLQ72553.1"/>
    </source>
</evidence>
<accession>A0AAV5NPX4</accession>
<dbReference type="FunFam" id="1.10.287.950:FF:000001">
    <property type="entry name" value="Methyl-accepting chemotaxis sensory transducer"/>
    <property type="match status" value="1"/>
</dbReference>
<dbReference type="RefSeq" id="WP_126609411.1">
    <property type="nucleotide sequence ID" value="NZ_AP025145.1"/>
</dbReference>
<feature type="coiled-coil region" evidence="6">
    <location>
        <begin position="887"/>
        <end position="931"/>
    </location>
</feature>
<keyword evidence="3 5" id="KW-0807">Transducer</keyword>
<keyword evidence="6" id="KW-0175">Coiled coil</keyword>
<evidence type="ECO:0000256" key="1">
    <source>
        <dbReference type="ARBA" id="ARBA00004370"/>
    </source>
</evidence>
<keyword evidence="8" id="KW-0812">Transmembrane</keyword>
<dbReference type="SMART" id="SM00091">
    <property type="entry name" value="PAS"/>
    <property type="match status" value="2"/>
</dbReference>
<dbReference type="SMART" id="SM00283">
    <property type="entry name" value="MA"/>
    <property type="match status" value="1"/>
</dbReference>
<dbReference type="GO" id="GO:0007165">
    <property type="term" value="P:signal transduction"/>
    <property type="evidence" value="ECO:0007669"/>
    <property type="project" value="UniProtKB-KW"/>
</dbReference>
<dbReference type="GO" id="GO:0006935">
    <property type="term" value="P:chemotaxis"/>
    <property type="evidence" value="ECO:0007669"/>
    <property type="project" value="TreeGrafter"/>
</dbReference>
<comment type="caution">
    <text evidence="12">The sequence shown here is derived from an EMBL/GenBank/DDBJ whole genome shotgun (WGS) entry which is preliminary data.</text>
</comment>
<reference evidence="13" key="1">
    <citation type="journal article" date="2019" name="Int. J. Syst. Evol. Microbiol.">
        <title>The Global Catalogue of Microorganisms (GCM) 10K type strain sequencing project: providing services to taxonomists for standard genome sequencing and annotation.</title>
        <authorList>
            <consortium name="The Broad Institute Genomics Platform"/>
            <consortium name="The Broad Institute Genome Sequencing Center for Infectious Disease"/>
            <person name="Wu L."/>
            <person name="Ma J."/>
        </authorList>
    </citation>
    <scope>NUCLEOTIDE SEQUENCE [LARGE SCALE GENOMIC DNA]</scope>
    <source>
        <strain evidence="13">NBRC 15640</strain>
    </source>
</reference>
<evidence type="ECO:0008006" key="14">
    <source>
        <dbReference type="Google" id="ProtNLM"/>
    </source>
</evidence>
<comment type="similarity">
    <text evidence="4">Belongs to the methyl-accepting chemotaxis (MCP) protein family.</text>
</comment>
<dbReference type="PROSITE" id="PS51753">
    <property type="entry name" value="HBM"/>
    <property type="match status" value="1"/>
</dbReference>
<gene>
    <name evidence="12" type="ORF">GCM10007932_19130</name>
</gene>
<dbReference type="InterPro" id="IPR004089">
    <property type="entry name" value="MCPsignal_dom"/>
</dbReference>
<keyword evidence="2" id="KW-0488">Methylation</keyword>
<evidence type="ECO:0000256" key="7">
    <source>
        <dbReference type="SAM" id="MobiDB-lite"/>
    </source>
</evidence>
<proteinExistence type="inferred from homology"/>
<dbReference type="Pfam" id="PF18947">
    <property type="entry name" value="HAMP_2"/>
    <property type="match status" value="1"/>
</dbReference>
<dbReference type="SUPFAM" id="SSF58104">
    <property type="entry name" value="Methyl-accepting chemotaxis protein (MCP) signaling domain"/>
    <property type="match status" value="1"/>
</dbReference>
<comment type="subcellular location">
    <subcellularLocation>
        <location evidence="1">Membrane</location>
    </subcellularLocation>
</comment>
<evidence type="ECO:0000259" key="11">
    <source>
        <dbReference type="PROSITE" id="PS51753"/>
    </source>
</evidence>
<keyword evidence="8" id="KW-1133">Transmembrane helix</keyword>
<dbReference type="PROSITE" id="PS50885">
    <property type="entry name" value="HAMP"/>
    <property type="match status" value="1"/>
</dbReference>
<feature type="compositionally biased region" description="Polar residues" evidence="7">
    <location>
        <begin position="1114"/>
        <end position="1125"/>
    </location>
</feature>
<dbReference type="InterPro" id="IPR051310">
    <property type="entry name" value="MCP_chemotaxis"/>
</dbReference>
<evidence type="ECO:0000313" key="13">
    <source>
        <dbReference type="Proteomes" id="UP001156690"/>
    </source>
</evidence>
<dbReference type="InterPro" id="IPR032255">
    <property type="entry name" value="HBM"/>
</dbReference>
<dbReference type="InterPro" id="IPR000014">
    <property type="entry name" value="PAS"/>
</dbReference>
<dbReference type="CDD" id="cd11386">
    <property type="entry name" value="MCP_signal"/>
    <property type="match status" value="1"/>
</dbReference>
<feature type="domain" description="HAMP" evidence="10">
    <location>
        <begin position="811"/>
        <end position="863"/>
    </location>
</feature>
<dbReference type="PANTHER" id="PTHR43531">
    <property type="entry name" value="PROTEIN ICFG"/>
    <property type="match status" value="1"/>
</dbReference>
<evidence type="ECO:0000256" key="4">
    <source>
        <dbReference type="ARBA" id="ARBA00029447"/>
    </source>
</evidence>
<sequence length="1134" mass="125699">MENTTRSLQLLKTLKAKLIAAFTAVLLTLAIIGLTSYLALTTASDGFKNYRELARDSNLAGILQSNMLMVRMNVKDFLLTGSQKDIDQYNDYFQEVESLLKVADKEINKPERAAMVKELNKEIHNYNETFNVIKRYRIERNELVNDVLNVRGPKMEKNLTALMLSASENANSELGYRTGLAMRNLLLARLYVIKYLESNETSAAERVRFEFNNFDKEIQELRTLIDSSSDLALVSETSAMEKEYMNAFESVVGIIVDRNDKMSNTLDVIGPQFAALVEDLKLSVKNDQDRLGPELKAKNENAVNTIVIVFVVALLVSVGIVFLLTKVVMRQLGKDPSELAQIANAISRGELDEKYDEREPEGVFLSMLKMRDNLRIGREKEKEERRIAGTNARIKNALDNASSNVMIADRNYNVIYMNDSILSMMKEAESDIQKDISGFDHQSLMGNPIDKHLKYFAEKKTTFDHLTQTFTDELEIGGRTFALVASPVIVDNQRVGTVVEWDDRTEYLAQEHEKARVASENARVKYALDGSSGKVMIVDTNYDVIYMNDAVKSMMESASRDIRNDVRDFDVKGISGQKIDKYFRAFTEHLPRLDKLSSTFEHEIIVGGHTFAIVANPVSVNGARVGTVVEWDDRTDWLAEEREKARVASENARVKYALDSVSGNVMIADPELKVIYANKALEEMMRVAEPDIRQQIPEFKLDGLHGIDVAKFFKNPIQQRGTLSQLKNTNRSVEDIGNRVFALTSNPIEVDGKRIGTVVEWVDRTAEVNIEKEIDEIVMAASNGDLSKKINLDGKEGFFGNLSMGLNDLVSTVEVAMNDVMNTLGAMAKGDLTSRITNDYQGSFGKLKEDTNATAEKLTEVISSIRTSANSVSQGANEIAQGNTDLSQRTEAQASNLEETSASMEQMTGTVKQSSERAENANELSKEAELQAEKGGKVVDQAVAAMKEINSSSKEISEIIGVIDEIAFQTNLLALNAAVEAARAGEQGRGFAVVAGEVRNLAQRSSQAAKEIKDLIRDSQTKVEEGTELVNQSGETLQEIVDSVSKVSAMMQEITDSAREQSEGIGQVNTAIVQMDQMTQQNAALVEEASAAGESMAQQASNMNKTMDFFRLSGGQNSQLPPSRDSQAKILKLG</sequence>
<feature type="transmembrane region" description="Helical" evidence="8">
    <location>
        <begin position="18"/>
        <end position="40"/>
    </location>
</feature>
<protein>
    <recommendedName>
        <fullName evidence="14">PAS domain-containing protein</fullName>
    </recommendedName>
</protein>
<dbReference type="Gene3D" id="6.10.340.10">
    <property type="match status" value="1"/>
</dbReference>